<sequence>MTLKYLITGASGGLGAHDLDCFVANWPFTNVLDNERRKKQHGNFIDPARKVGVKHVWYTSLALSGFKSDSQAAMLRTHYETEDLLKESGLTYTSIREGAYAYASLPSLIGFLIH</sequence>
<dbReference type="PANTHER" id="PTHR47129">
    <property type="entry name" value="QUINONE OXIDOREDUCTASE 2"/>
    <property type="match status" value="1"/>
</dbReference>
<proteinExistence type="predicted"/>
<dbReference type="EMBL" id="SOSA01000018">
    <property type="protein sequence ID" value="THC99445.1"/>
    <property type="molecule type" value="Genomic_DNA"/>
</dbReference>
<gene>
    <name evidence="1" type="ORF">EYZ11_001083</name>
</gene>
<dbReference type="VEuPathDB" id="FungiDB:EYZ11_001083"/>
<dbReference type="PANTHER" id="PTHR47129:SF1">
    <property type="entry name" value="NMRA-LIKE DOMAIN-CONTAINING PROTEIN"/>
    <property type="match status" value="1"/>
</dbReference>
<dbReference type="InterPro" id="IPR052718">
    <property type="entry name" value="NmrA-type_oxidoreductase"/>
</dbReference>
<name>A0A4S3JVK1_9EURO</name>
<protein>
    <recommendedName>
        <fullName evidence="3">NAD(P)-binding domain-containing protein</fullName>
    </recommendedName>
</protein>
<evidence type="ECO:0000313" key="2">
    <source>
        <dbReference type="Proteomes" id="UP000308092"/>
    </source>
</evidence>
<dbReference type="SUPFAM" id="SSF51735">
    <property type="entry name" value="NAD(P)-binding Rossmann-fold domains"/>
    <property type="match status" value="1"/>
</dbReference>
<accession>A0A4S3JVK1</accession>
<evidence type="ECO:0008006" key="3">
    <source>
        <dbReference type="Google" id="ProtNLM"/>
    </source>
</evidence>
<comment type="caution">
    <text evidence="1">The sequence shown here is derived from an EMBL/GenBank/DDBJ whole genome shotgun (WGS) entry which is preliminary data.</text>
</comment>
<reference evidence="1 2" key="1">
    <citation type="submission" date="2019-03" db="EMBL/GenBank/DDBJ databases">
        <title>The genome sequence of a newly discovered highly antifungal drug resistant Aspergillus species, Aspergillus tanneri NIH 1004.</title>
        <authorList>
            <person name="Mounaud S."/>
            <person name="Singh I."/>
            <person name="Joardar V."/>
            <person name="Pakala S."/>
            <person name="Pakala S."/>
            <person name="Venepally P."/>
            <person name="Hoover J."/>
            <person name="Nierman W."/>
            <person name="Chung J."/>
            <person name="Losada L."/>
        </authorList>
    </citation>
    <scope>NUCLEOTIDE SEQUENCE [LARGE SCALE GENOMIC DNA]</scope>
    <source>
        <strain evidence="1 2">NIH1004</strain>
    </source>
</reference>
<dbReference type="InterPro" id="IPR036291">
    <property type="entry name" value="NAD(P)-bd_dom_sf"/>
</dbReference>
<dbReference type="Gene3D" id="3.40.50.720">
    <property type="entry name" value="NAD(P)-binding Rossmann-like Domain"/>
    <property type="match status" value="1"/>
</dbReference>
<dbReference type="STRING" id="1220188.A0A4S3JVK1"/>
<organism evidence="1 2">
    <name type="scientific">Aspergillus tanneri</name>
    <dbReference type="NCBI Taxonomy" id="1220188"/>
    <lineage>
        <taxon>Eukaryota</taxon>
        <taxon>Fungi</taxon>
        <taxon>Dikarya</taxon>
        <taxon>Ascomycota</taxon>
        <taxon>Pezizomycotina</taxon>
        <taxon>Eurotiomycetes</taxon>
        <taxon>Eurotiomycetidae</taxon>
        <taxon>Eurotiales</taxon>
        <taxon>Aspergillaceae</taxon>
        <taxon>Aspergillus</taxon>
        <taxon>Aspergillus subgen. Circumdati</taxon>
    </lineage>
</organism>
<dbReference type="AlphaFoldDB" id="A0A4S3JVK1"/>
<evidence type="ECO:0000313" key="1">
    <source>
        <dbReference type="EMBL" id="THC99445.1"/>
    </source>
</evidence>
<dbReference type="Proteomes" id="UP000308092">
    <property type="component" value="Unassembled WGS sequence"/>
</dbReference>
<keyword evidence="2" id="KW-1185">Reference proteome</keyword>